<evidence type="ECO:0000256" key="4">
    <source>
        <dbReference type="ARBA" id="ARBA00022705"/>
    </source>
</evidence>
<accession>A0A0K1PAY6</accession>
<dbReference type="PATRIC" id="fig|1391653.3.peg.675"/>
<feature type="region of interest" description="Disordered" evidence="7">
    <location>
        <begin position="1"/>
        <end position="42"/>
    </location>
</feature>
<dbReference type="InterPro" id="IPR003593">
    <property type="entry name" value="AAA+_ATPase"/>
</dbReference>
<evidence type="ECO:0000256" key="2">
    <source>
        <dbReference type="ARBA" id="ARBA00008959"/>
    </source>
</evidence>
<evidence type="ECO:0000259" key="8">
    <source>
        <dbReference type="SMART" id="SM00382"/>
    </source>
</evidence>
<dbReference type="CDD" id="cd00009">
    <property type="entry name" value="AAA"/>
    <property type="match status" value="1"/>
</dbReference>
<dbReference type="InterPro" id="IPR003959">
    <property type="entry name" value="ATPase_AAA_core"/>
</dbReference>
<dbReference type="InterPro" id="IPR008921">
    <property type="entry name" value="DNA_pol3_clamp-load_cplx_C"/>
</dbReference>
<keyword evidence="5" id="KW-0547">Nucleotide-binding</keyword>
<reference evidence="9 10" key="1">
    <citation type="submission" date="2015-08" db="EMBL/GenBank/DDBJ databases">
        <authorList>
            <person name="Babu N.S."/>
            <person name="Beckwith C.J."/>
            <person name="Beseler K.G."/>
            <person name="Brison A."/>
            <person name="Carone J.V."/>
            <person name="Caskin T.P."/>
            <person name="Diamond M."/>
            <person name="Durham M.E."/>
            <person name="Foxe J.M."/>
            <person name="Go M."/>
            <person name="Henderson B.A."/>
            <person name="Jones I.B."/>
            <person name="McGettigan J.A."/>
            <person name="Micheletti S.J."/>
            <person name="Nasrallah M.E."/>
            <person name="Ortiz D."/>
            <person name="Piller C.R."/>
            <person name="Privatt S.R."/>
            <person name="Schneider S.L."/>
            <person name="Sharp S."/>
            <person name="Smith T.C."/>
            <person name="Stanton J.D."/>
            <person name="Ullery H.E."/>
            <person name="Wilson R.J."/>
            <person name="Serrano M.G."/>
            <person name="Buck G."/>
            <person name="Lee V."/>
            <person name="Wang Y."/>
            <person name="Carvalho R."/>
            <person name="Voegtly L."/>
            <person name="Shi R."/>
            <person name="Duckworth R."/>
            <person name="Johnson A."/>
            <person name="Loviza R."/>
            <person name="Walstead R."/>
            <person name="Shah Z."/>
            <person name="Kiflezghi M."/>
            <person name="Wade K."/>
            <person name="Ball S.L."/>
            <person name="Bradley K.W."/>
            <person name="Asai D.J."/>
            <person name="Bowman C.A."/>
            <person name="Russell D.A."/>
            <person name="Pope W.H."/>
            <person name="Jacobs-Sera D."/>
            <person name="Hendrix R.W."/>
            <person name="Hatfull G.F."/>
        </authorList>
    </citation>
    <scope>NUCLEOTIDE SEQUENCE [LARGE SCALE GENOMIC DNA]</scope>
    <source>
        <strain evidence="9 10">DSM 27710</strain>
    </source>
</reference>
<dbReference type="GO" id="GO:0000731">
    <property type="term" value="P:DNA synthesis involved in DNA repair"/>
    <property type="evidence" value="ECO:0007669"/>
    <property type="project" value="TreeGrafter"/>
</dbReference>
<dbReference type="SMART" id="SM00382">
    <property type="entry name" value="AAA"/>
    <property type="match status" value="1"/>
</dbReference>
<dbReference type="Pfam" id="PF16193">
    <property type="entry name" value="AAA_assoc_2"/>
    <property type="match status" value="1"/>
</dbReference>
<dbReference type="KEGG" id="vin:AKJ08_0656"/>
<dbReference type="Gene3D" id="1.20.272.10">
    <property type="match status" value="1"/>
</dbReference>
<keyword evidence="10" id="KW-1185">Reference proteome</keyword>
<sequence length="473" mass="51345">MSTKGEQPDLFGAPSKPAGSKAKKTKGKRTGREQTGPAPAPLAERMRPRTLDELLGQQHLVGPGHLLRRAIERDEVPSMILWGPPGSGKTTLAQVIANLTRSEFVPFSAVLGGVADVRAIVAEAEERRDQGGGRTILFVDEIHRFNKAQQDAFLPHVERGTITLIGATTENPSFALNSALLSRARVYVLKPLTEDVLLTLLERALQDEERGLGSLGLEADPLALDHLSKIASGDARRALSALEIAAASAAARTDRRISLADAEEAIARRALLYDKAGEQHYDLVSAFIKSMRGSDPDAALYYAARMLEAGEDPRFVLRRMVIFAAEDIGLADPRALSVAMDCFRAFEFVGWPEGYLPISMGICYLAAAPKSNSALQAYQAAKADVMGRGPLEIPMALRNAPTGLMKDLGYGKGYRYPHDEPGHHVAQDYLPAELAGRLYYDPSDQGWERQIGDRMGQLREKVAKARGRGGSGR</sequence>
<evidence type="ECO:0000313" key="10">
    <source>
        <dbReference type="Proteomes" id="UP000055590"/>
    </source>
</evidence>
<dbReference type="InterPro" id="IPR021886">
    <property type="entry name" value="MgsA_C"/>
</dbReference>
<dbReference type="GO" id="GO:0008047">
    <property type="term" value="F:enzyme activator activity"/>
    <property type="evidence" value="ECO:0007669"/>
    <property type="project" value="TreeGrafter"/>
</dbReference>
<evidence type="ECO:0000256" key="5">
    <source>
        <dbReference type="ARBA" id="ARBA00022741"/>
    </source>
</evidence>
<organism evidence="9 10">
    <name type="scientific">Vulgatibacter incomptus</name>
    <dbReference type="NCBI Taxonomy" id="1391653"/>
    <lineage>
        <taxon>Bacteria</taxon>
        <taxon>Pseudomonadati</taxon>
        <taxon>Myxococcota</taxon>
        <taxon>Myxococcia</taxon>
        <taxon>Myxococcales</taxon>
        <taxon>Cystobacterineae</taxon>
        <taxon>Vulgatibacteraceae</taxon>
        <taxon>Vulgatibacter</taxon>
    </lineage>
</organism>
<proteinExistence type="inferred from homology"/>
<dbReference type="SUPFAM" id="SSF48019">
    <property type="entry name" value="post-AAA+ oligomerization domain-like"/>
    <property type="match status" value="1"/>
</dbReference>
<keyword evidence="6" id="KW-0067">ATP-binding</keyword>
<dbReference type="InterPro" id="IPR032423">
    <property type="entry name" value="AAA_assoc_2"/>
</dbReference>
<evidence type="ECO:0000256" key="7">
    <source>
        <dbReference type="SAM" id="MobiDB-lite"/>
    </source>
</evidence>
<dbReference type="GO" id="GO:0016887">
    <property type="term" value="F:ATP hydrolysis activity"/>
    <property type="evidence" value="ECO:0007669"/>
    <property type="project" value="InterPro"/>
</dbReference>
<comment type="similarity">
    <text evidence="2">Belongs to the AAA ATPase family. RarA/MGS1/WRNIP1 subfamily.</text>
</comment>
<keyword evidence="4" id="KW-0235">DNA replication</keyword>
<dbReference type="FunFam" id="1.20.272.10:FF:000001">
    <property type="entry name" value="Putative AAA family ATPase"/>
    <property type="match status" value="1"/>
</dbReference>
<dbReference type="Gene3D" id="3.40.50.300">
    <property type="entry name" value="P-loop containing nucleotide triphosphate hydrolases"/>
    <property type="match status" value="1"/>
</dbReference>
<evidence type="ECO:0000313" key="9">
    <source>
        <dbReference type="EMBL" id="AKU90269.1"/>
    </source>
</evidence>
<dbReference type="InterPro" id="IPR027417">
    <property type="entry name" value="P-loop_NTPase"/>
</dbReference>
<dbReference type="EMBL" id="CP012332">
    <property type="protein sequence ID" value="AKU90269.1"/>
    <property type="molecule type" value="Genomic_DNA"/>
</dbReference>
<gene>
    <name evidence="9" type="ORF">AKJ08_0656</name>
</gene>
<dbReference type="GO" id="GO:0006261">
    <property type="term" value="P:DNA-templated DNA replication"/>
    <property type="evidence" value="ECO:0007669"/>
    <property type="project" value="TreeGrafter"/>
</dbReference>
<dbReference type="SUPFAM" id="SSF52540">
    <property type="entry name" value="P-loop containing nucleoside triphosphate hydrolases"/>
    <property type="match status" value="1"/>
</dbReference>
<evidence type="ECO:0000256" key="1">
    <source>
        <dbReference type="ARBA" id="ARBA00002393"/>
    </source>
</evidence>
<dbReference type="Proteomes" id="UP000055590">
    <property type="component" value="Chromosome"/>
</dbReference>
<feature type="domain" description="AAA+ ATPase" evidence="8">
    <location>
        <begin position="75"/>
        <end position="192"/>
    </location>
</feature>
<dbReference type="PANTHER" id="PTHR13779:SF7">
    <property type="entry name" value="ATPASE WRNIP1"/>
    <property type="match status" value="1"/>
</dbReference>
<dbReference type="Gene3D" id="1.10.8.60">
    <property type="match status" value="1"/>
</dbReference>
<dbReference type="GO" id="GO:0017116">
    <property type="term" value="F:single-stranded DNA helicase activity"/>
    <property type="evidence" value="ECO:0007669"/>
    <property type="project" value="TreeGrafter"/>
</dbReference>
<evidence type="ECO:0000256" key="3">
    <source>
        <dbReference type="ARBA" id="ARBA00020776"/>
    </source>
</evidence>
<dbReference type="PANTHER" id="PTHR13779">
    <property type="entry name" value="WERNER HELICASE-INTERACTING PROTEIN 1 FAMILY MEMBER"/>
    <property type="match status" value="1"/>
</dbReference>
<dbReference type="FunFam" id="3.40.50.300:FF:000137">
    <property type="entry name" value="Replication-associated recombination protein A"/>
    <property type="match status" value="1"/>
</dbReference>
<dbReference type="GO" id="GO:0005524">
    <property type="term" value="F:ATP binding"/>
    <property type="evidence" value="ECO:0007669"/>
    <property type="project" value="UniProtKB-KW"/>
</dbReference>
<dbReference type="STRING" id="1391653.AKJ08_0656"/>
<comment type="function">
    <text evidence="1">DNA-dependent ATPase that plays important roles in cellular responses to stalled DNA replication processes.</text>
</comment>
<dbReference type="Pfam" id="PF12002">
    <property type="entry name" value="MgsA_C"/>
    <property type="match status" value="1"/>
</dbReference>
<dbReference type="GO" id="GO:0003677">
    <property type="term" value="F:DNA binding"/>
    <property type="evidence" value="ECO:0007669"/>
    <property type="project" value="InterPro"/>
</dbReference>
<dbReference type="InterPro" id="IPR051314">
    <property type="entry name" value="AAA_ATPase_RarA/MGS1/WRNIP1"/>
</dbReference>
<protein>
    <recommendedName>
        <fullName evidence="3">Replication-associated recombination protein A</fullName>
    </recommendedName>
</protein>
<evidence type="ECO:0000256" key="6">
    <source>
        <dbReference type="ARBA" id="ARBA00022840"/>
    </source>
</evidence>
<dbReference type="AlphaFoldDB" id="A0A0K1PAY6"/>
<dbReference type="OrthoDB" id="9778364at2"/>
<dbReference type="Gene3D" id="1.10.3710.10">
    <property type="entry name" value="DNA polymerase III clamp loader subunits, C-terminal domain"/>
    <property type="match status" value="1"/>
</dbReference>
<dbReference type="CDD" id="cd18139">
    <property type="entry name" value="HLD_clamp_RarA"/>
    <property type="match status" value="1"/>
</dbReference>
<name>A0A0K1PAY6_9BACT</name>
<dbReference type="Pfam" id="PF00004">
    <property type="entry name" value="AAA"/>
    <property type="match status" value="1"/>
</dbReference>